<dbReference type="GO" id="GO:0006032">
    <property type="term" value="P:chitin catabolic process"/>
    <property type="evidence" value="ECO:0007669"/>
    <property type="project" value="TreeGrafter"/>
</dbReference>
<evidence type="ECO:0000259" key="4">
    <source>
        <dbReference type="PROSITE" id="PS51910"/>
    </source>
</evidence>
<dbReference type="SUPFAM" id="SSF51445">
    <property type="entry name" value="(Trans)glycosidases"/>
    <property type="match status" value="1"/>
</dbReference>
<dbReference type="EMBL" id="DVLY01000013">
    <property type="protein sequence ID" value="HIT97323.1"/>
    <property type="molecule type" value="Genomic_DNA"/>
</dbReference>
<gene>
    <name evidence="5" type="ORF">IAC44_00635</name>
</gene>
<dbReference type="SMART" id="SM00636">
    <property type="entry name" value="Glyco_18"/>
    <property type="match status" value="1"/>
</dbReference>
<keyword evidence="3" id="KW-0732">Signal</keyword>
<evidence type="ECO:0000256" key="2">
    <source>
        <dbReference type="ARBA" id="ARBA00012729"/>
    </source>
</evidence>
<dbReference type="AlphaFoldDB" id="A0A9D1KSV3"/>
<reference evidence="5" key="2">
    <citation type="journal article" date="2021" name="PeerJ">
        <title>Extensive microbial diversity within the chicken gut microbiome revealed by metagenomics and culture.</title>
        <authorList>
            <person name="Gilroy R."/>
            <person name="Ravi A."/>
            <person name="Getino M."/>
            <person name="Pursley I."/>
            <person name="Horton D.L."/>
            <person name="Alikhan N.F."/>
            <person name="Baker D."/>
            <person name="Gharbi K."/>
            <person name="Hall N."/>
            <person name="Watson M."/>
            <person name="Adriaenssens E.M."/>
            <person name="Foster-Nyarko E."/>
            <person name="Jarju S."/>
            <person name="Secka A."/>
            <person name="Antonio M."/>
            <person name="Oren A."/>
            <person name="Chaudhuri R.R."/>
            <person name="La Ragione R."/>
            <person name="Hildebrand F."/>
            <person name="Pallen M.J."/>
        </authorList>
    </citation>
    <scope>NUCLEOTIDE SEQUENCE</scope>
    <source>
        <strain evidence="5">1383</strain>
    </source>
</reference>
<dbReference type="GO" id="GO:0005975">
    <property type="term" value="P:carbohydrate metabolic process"/>
    <property type="evidence" value="ECO:0007669"/>
    <property type="project" value="InterPro"/>
</dbReference>
<dbReference type="InterPro" id="IPR017853">
    <property type="entry name" value="GH"/>
</dbReference>
<protein>
    <recommendedName>
        <fullName evidence="2">chitinase</fullName>
        <ecNumber evidence="2">3.2.1.14</ecNumber>
    </recommendedName>
</protein>
<dbReference type="GO" id="GO:0005576">
    <property type="term" value="C:extracellular region"/>
    <property type="evidence" value="ECO:0007669"/>
    <property type="project" value="TreeGrafter"/>
</dbReference>
<dbReference type="Pfam" id="PF00704">
    <property type="entry name" value="Glyco_hydro_18"/>
    <property type="match status" value="1"/>
</dbReference>
<sequence>MKKLGLFLAACWIGISSCAAQSHAEYIAPENTQFRVVGYVPGYRDLDAVPDRTLAQLDIACYAFATIDSTGIPRVANEKQLARFVRRAHRLGVKVMLSFNGKHARFAQMASDDRQRKAFVDEIWRLVQKYRMDGVDNDWEFPRTTDGTAESNLALMKDLARLCRGGEKQYLLTMAVTSGLYPGNRSDAISDELIALVDWLNVMVYGNFSETRPYQQHSPYSMLEASYDYWIVRRGMDPRKFVAGLPVYGLASGLPKRTSSASYATILRQNGPQAMVCDSALVVNSVHTTPYWVYYNGLPTIYRKVAFCVDKGLGGIMFWEVSQDTTEGASLVKAACDAARFEWKNKEE</sequence>
<dbReference type="PROSITE" id="PS51910">
    <property type="entry name" value="GH18_2"/>
    <property type="match status" value="1"/>
</dbReference>
<evidence type="ECO:0000313" key="6">
    <source>
        <dbReference type="Proteomes" id="UP000824161"/>
    </source>
</evidence>
<dbReference type="InterPro" id="IPR001223">
    <property type="entry name" value="Glyco_hydro18_cat"/>
</dbReference>
<name>A0A9D1KSV3_9FLAO</name>
<comment type="caution">
    <text evidence="5">The sequence shown here is derived from an EMBL/GenBank/DDBJ whole genome shotgun (WGS) entry which is preliminary data.</text>
</comment>
<dbReference type="PROSITE" id="PS51257">
    <property type="entry name" value="PROKAR_LIPOPROTEIN"/>
    <property type="match status" value="1"/>
</dbReference>
<dbReference type="InterPro" id="IPR011583">
    <property type="entry name" value="Chitinase_II/V-like_cat"/>
</dbReference>
<comment type="catalytic activity">
    <reaction evidence="1">
        <text>Random endo-hydrolysis of N-acetyl-beta-D-glucosaminide (1-&gt;4)-beta-linkages in chitin and chitodextrins.</text>
        <dbReference type="EC" id="3.2.1.14"/>
    </reaction>
</comment>
<dbReference type="PANTHER" id="PTHR11177">
    <property type="entry name" value="CHITINASE"/>
    <property type="match status" value="1"/>
</dbReference>
<feature type="signal peptide" evidence="3">
    <location>
        <begin position="1"/>
        <end position="19"/>
    </location>
</feature>
<dbReference type="Gene3D" id="3.40.5.30">
    <property type="entry name" value="(Trans)glycosidases - domain 2"/>
    <property type="match status" value="1"/>
</dbReference>
<dbReference type="Proteomes" id="UP000824161">
    <property type="component" value="Unassembled WGS sequence"/>
</dbReference>
<dbReference type="Gene3D" id="3.20.20.80">
    <property type="entry name" value="Glycosidases"/>
    <property type="match status" value="1"/>
</dbReference>
<dbReference type="PANTHER" id="PTHR11177:SF317">
    <property type="entry name" value="CHITINASE 12-RELATED"/>
    <property type="match status" value="1"/>
</dbReference>
<reference evidence="5" key="1">
    <citation type="submission" date="2020-10" db="EMBL/GenBank/DDBJ databases">
        <authorList>
            <person name="Gilroy R."/>
        </authorList>
    </citation>
    <scope>NUCLEOTIDE SEQUENCE</scope>
    <source>
        <strain evidence="5">1383</strain>
    </source>
</reference>
<organism evidence="5 6">
    <name type="scientific">Candidatus Merdimorpha stercoravium</name>
    <dbReference type="NCBI Taxonomy" id="2840863"/>
    <lineage>
        <taxon>Bacteria</taxon>
        <taxon>Pseudomonadati</taxon>
        <taxon>Bacteroidota</taxon>
        <taxon>Flavobacteriia</taxon>
        <taxon>Flavobacteriales</taxon>
        <taxon>Candidatus Merdimorpha</taxon>
    </lineage>
</organism>
<evidence type="ECO:0000256" key="3">
    <source>
        <dbReference type="SAM" id="SignalP"/>
    </source>
</evidence>
<dbReference type="GO" id="GO:0008061">
    <property type="term" value="F:chitin binding"/>
    <property type="evidence" value="ECO:0007669"/>
    <property type="project" value="InterPro"/>
</dbReference>
<accession>A0A9D1KSV3</accession>
<keyword evidence="5" id="KW-0378">Hydrolase</keyword>
<feature type="chain" id="PRO_5038693107" description="chitinase" evidence="3">
    <location>
        <begin position="20"/>
        <end position="348"/>
    </location>
</feature>
<dbReference type="GO" id="GO:0008843">
    <property type="term" value="F:endochitinase activity"/>
    <property type="evidence" value="ECO:0007669"/>
    <property type="project" value="UniProtKB-EC"/>
</dbReference>
<evidence type="ECO:0000313" key="5">
    <source>
        <dbReference type="EMBL" id="HIT97323.1"/>
    </source>
</evidence>
<feature type="domain" description="GH18" evidence="4">
    <location>
        <begin position="34"/>
        <end position="342"/>
    </location>
</feature>
<evidence type="ECO:0000256" key="1">
    <source>
        <dbReference type="ARBA" id="ARBA00000822"/>
    </source>
</evidence>
<dbReference type="InterPro" id="IPR050314">
    <property type="entry name" value="Glycosyl_Hydrlase_18"/>
</dbReference>
<dbReference type="EC" id="3.2.1.14" evidence="2"/>
<proteinExistence type="predicted"/>